<dbReference type="EMBL" id="BQKI01000085">
    <property type="protein sequence ID" value="GJN33916.1"/>
    <property type="molecule type" value="Genomic_DNA"/>
</dbReference>
<evidence type="ECO:0000256" key="1">
    <source>
        <dbReference type="SAM" id="MobiDB-lite"/>
    </source>
</evidence>
<feature type="compositionally biased region" description="Pro residues" evidence="1">
    <location>
        <begin position="12"/>
        <end position="31"/>
    </location>
</feature>
<protein>
    <submittedName>
        <fullName evidence="2">Uncharacterized protein</fullName>
    </submittedName>
</protein>
<reference evidence="2" key="2">
    <citation type="submission" date="2021-12" db="EMBL/GenBank/DDBJ databases">
        <title>Resequencing data analysis of finger millet.</title>
        <authorList>
            <person name="Hatakeyama M."/>
            <person name="Aluri S."/>
            <person name="Balachadran M.T."/>
            <person name="Sivarajan S.R."/>
            <person name="Poveda L."/>
            <person name="Shimizu-Inatsugi R."/>
            <person name="Schlapbach R."/>
            <person name="Sreeman S.M."/>
            <person name="Shimizu K.K."/>
        </authorList>
    </citation>
    <scope>NUCLEOTIDE SEQUENCE</scope>
</reference>
<dbReference type="InterPro" id="IPR001337">
    <property type="entry name" value="TMV-like_coat"/>
</dbReference>
<reference evidence="2" key="1">
    <citation type="journal article" date="2018" name="DNA Res.">
        <title>Multiple hybrid de novo genome assembly of finger millet, an orphan allotetraploid crop.</title>
        <authorList>
            <person name="Hatakeyama M."/>
            <person name="Aluri S."/>
            <person name="Balachadran M.T."/>
            <person name="Sivarajan S.R."/>
            <person name="Patrignani A."/>
            <person name="Gruter S."/>
            <person name="Poveda L."/>
            <person name="Shimizu-Inatsugi R."/>
            <person name="Baeten J."/>
            <person name="Francoijs K.J."/>
            <person name="Nataraja K.N."/>
            <person name="Reddy Y.A.N."/>
            <person name="Phadnis S."/>
            <person name="Ravikumar R.L."/>
            <person name="Schlapbach R."/>
            <person name="Sreeman S.M."/>
            <person name="Shimizu K.K."/>
        </authorList>
    </citation>
    <scope>NUCLEOTIDE SEQUENCE</scope>
</reference>
<dbReference type="Pfam" id="PF00721">
    <property type="entry name" value="TMV_coat"/>
    <property type="match status" value="1"/>
</dbReference>
<keyword evidence="3" id="KW-1185">Reference proteome</keyword>
<evidence type="ECO:0000313" key="2">
    <source>
        <dbReference type="EMBL" id="GJN33916.1"/>
    </source>
</evidence>
<gene>
    <name evidence="2" type="primary">gb22546</name>
    <name evidence="2" type="ORF">PR202_gb22546</name>
</gene>
<comment type="caution">
    <text evidence="2">The sequence shown here is derived from an EMBL/GenBank/DDBJ whole genome shotgun (WGS) entry which is preliminary data.</text>
</comment>
<evidence type="ECO:0000313" key="3">
    <source>
        <dbReference type="Proteomes" id="UP001054889"/>
    </source>
</evidence>
<sequence>MTFVLATTARPRPSPPPPRSVGSHTPPPSPRRAPCSPRRTRTFASARTLSRAFFLDAEAPAPFAAGGARFPEGDLYVCVDLLPFGPALQAVQRALMQVAVKDADHGSYDCYFDTVRHVMWLLVGDEADGHVTCGSIVVFGRDKFESAFALEWVN</sequence>
<dbReference type="GO" id="GO:0005198">
    <property type="term" value="F:structural molecule activity"/>
    <property type="evidence" value="ECO:0007669"/>
    <property type="project" value="InterPro"/>
</dbReference>
<feature type="region of interest" description="Disordered" evidence="1">
    <location>
        <begin position="1"/>
        <end position="39"/>
    </location>
</feature>
<dbReference type="Proteomes" id="UP001054889">
    <property type="component" value="Unassembled WGS sequence"/>
</dbReference>
<dbReference type="AlphaFoldDB" id="A0AAV5FI14"/>
<name>A0AAV5FI14_ELECO</name>
<proteinExistence type="predicted"/>
<organism evidence="2 3">
    <name type="scientific">Eleusine coracana subsp. coracana</name>
    <dbReference type="NCBI Taxonomy" id="191504"/>
    <lineage>
        <taxon>Eukaryota</taxon>
        <taxon>Viridiplantae</taxon>
        <taxon>Streptophyta</taxon>
        <taxon>Embryophyta</taxon>
        <taxon>Tracheophyta</taxon>
        <taxon>Spermatophyta</taxon>
        <taxon>Magnoliopsida</taxon>
        <taxon>Liliopsida</taxon>
        <taxon>Poales</taxon>
        <taxon>Poaceae</taxon>
        <taxon>PACMAD clade</taxon>
        <taxon>Chloridoideae</taxon>
        <taxon>Cynodonteae</taxon>
        <taxon>Eleusininae</taxon>
        <taxon>Eleusine</taxon>
    </lineage>
</organism>
<accession>A0AAV5FI14</accession>